<dbReference type="InterPro" id="IPR052926">
    <property type="entry name" value="Metallo-beta-lactamase_dom"/>
</dbReference>
<reference evidence="2" key="1">
    <citation type="submission" date="2023-11" db="EMBL/GenBank/DDBJ databases">
        <authorList>
            <person name="De Vega J J."/>
            <person name="De Vega J J."/>
        </authorList>
    </citation>
    <scope>NUCLEOTIDE SEQUENCE</scope>
</reference>
<proteinExistence type="predicted"/>
<dbReference type="GO" id="GO:0016740">
    <property type="term" value="F:transferase activity"/>
    <property type="evidence" value="ECO:0007669"/>
    <property type="project" value="TreeGrafter"/>
</dbReference>
<dbReference type="PANTHER" id="PTHR13754">
    <property type="entry name" value="METALLO-BETA-LACTAMASE SUPERFAMILY PROTEIN"/>
    <property type="match status" value="1"/>
</dbReference>
<dbReference type="Pfam" id="PF00753">
    <property type="entry name" value="Lactamase_B"/>
    <property type="match status" value="1"/>
</dbReference>
<dbReference type="Proteomes" id="UP001295794">
    <property type="component" value="Unassembled WGS sequence"/>
</dbReference>
<sequence>SRPSRSVDKLTVTFLVDNCIEWLTKLPPGFTHELPQHLSQNNPPLHEHPVTGVPVLDFDTFCCGAHGFSALIETQIAGEPAHATLFDCGPDSQSLVRNIKAMQVPIENISRVITSHWHSDHTGGLLSFLKMKRSLTVVDCHPDRPISRGMARGPDYERVFAALPDDPSFTDIATC</sequence>
<gene>
    <name evidence="2" type="ORF">MYCIT1_LOCUS32996</name>
</gene>
<dbReference type="PANTHER" id="PTHR13754:SF13">
    <property type="entry name" value="METALLO-BETA-LACTAMASE SUPERFAMILY PROTEIN (AFU_ORTHOLOGUE AFUA_3G07630)"/>
    <property type="match status" value="1"/>
</dbReference>
<evidence type="ECO:0000313" key="3">
    <source>
        <dbReference type="Proteomes" id="UP001295794"/>
    </source>
</evidence>
<dbReference type="InterPro" id="IPR036866">
    <property type="entry name" value="RibonucZ/Hydroxyglut_hydro"/>
</dbReference>
<dbReference type="SUPFAM" id="SSF56281">
    <property type="entry name" value="Metallo-hydrolase/oxidoreductase"/>
    <property type="match status" value="1"/>
</dbReference>
<keyword evidence="3" id="KW-1185">Reference proteome</keyword>
<dbReference type="Gene3D" id="3.60.15.10">
    <property type="entry name" value="Ribonuclease Z/Hydroxyacylglutathione hydrolase-like"/>
    <property type="match status" value="1"/>
</dbReference>
<dbReference type="InterPro" id="IPR001279">
    <property type="entry name" value="Metallo-B-lactamas"/>
</dbReference>
<dbReference type="EMBL" id="CAVNYO010000444">
    <property type="protein sequence ID" value="CAK5281751.1"/>
    <property type="molecule type" value="Genomic_DNA"/>
</dbReference>
<protein>
    <recommendedName>
        <fullName evidence="1">Metallo-beta-lactamase domain-containing protein</fullName>
    </recommendedName>
</protein>
<comment type="caution">
    <text evidence="2">The sequence shown here is derived from an EMBL/GenBank/DDBJ whole genome shotgun (WGS) entry which is preliminary data.</text>
</comment>
<dbReference type="AlphaFoldDB" id="A0AAD2HT81"/>
<accession>A0AAD2HT81</accession>
<organism evidence="2 3">
    <name type="scientific">Mycena citricolor</name>
    <dbReference type="NCBI Taxonomy" id="2018698"/>
    <lineage>
        <taxon>Eukaryota</taxon>
        <taxon>Fungi</taxon>
        <taxon>Dikarya</taxon>
        <taxon>Basidiomycota</taxon>
        <taxon>Agaricomycotina</taxon>
        <taxon>Agaricomycetes</taxon>
        <taxon>Agaricomycetidae</taxon>
        <taxon>Agaricales</taxon>
        <taxon>Marasmiineae</taxon>
        <taxon>Mycenaceae</taxon>
        <taxon>Mycena</taxon>
    </lineage>
</organism>
<feature type="non-terminal residue" evidence="2">
    <location>
        <position position="175"/>
    </location>
</feature>
<feature type="domain" description="Metallo-beta-lactamase" evidence="1">
    <location>
        <begin position="81"/>
        <end position="130"/>
    </location>
</feature>
<evidence type="ECO:0000313" key="2">
    <source>
        <dbReference type="EMBL" id="CAK5281751.1"/>
    </source>
</evidence>
<feature type="non-terminal residue" evidence="2">
    <location>
        <position position="1"/>
    </location>
</feature>
<name>A0AAD2HT81_9AGAR</name>
<evidence type="ECO:0000259" key="1">
    <source>
        <dbReference type="Pfam" id="PF00753"/>
    </source>
</evidence>